<dbReference type="GeneID" id="81605354"/>
<protein>
    <submittedName>
        <fullName evidence="1">Uncharacterized protein</fullName>
    </submittedName>
</protein>
<reference evidence="1" key="1">
    <citation type="submission" date="2022-12" db="EMBL/GenBank/DDBJ databases">
        <authorList>
            <person name="Petersen C."/>
        </authorList>
    </citation>
    <scope>NUCLEOTIDE SEQUENCE</scope>
    <source>
        <strain evidence="1">IBT 16125</strain>
    </source>
</reference>
<comment type="caution">
    <text evidence="1">The sequence shown here is derived from an EMBL/GenBank/DDBJ whole genome shotgun (WGS) entry which is preliminary data.</text>
</comment>
<dbReference type="RefSeq" id="XP_056759865.1">
    <property type="nucleotide sequence ID" value="XM_056915111.1"/>
</dbReference>
<keyword evidence="2" id="KW-1185">Reference proteome</keyword>
<dbReference type="AlphaFoldDB" id="A0AAD6BUJ1"/>
<accession>A0AAD6BUJ1</accession>
<name>A0AAD6BUJ1_9EURO</name>
<evidence type="ECO:0000313" key="1">
    <source>
        <dbReference type="EMBL" id="KAJ5432573.1"/>
    </source>
</evidence>
<sequence length="362" mass="41135">MVIQELAERRKQLWDIAVKRLPSGTLSQLGVKPGTLLGYKAAQVYKTLKTKGISTGDIECRQGWLVYEAASLDTDLADRLWDVGFRDVDDVDDQGMTALKKVYKYPRYGPYSAQRSFNMSWLIGKGADTRLSPVICEYTALHFLGAIFGRLSHRPRDPPVQGPSNFEIVMNLIMLDDSRHSCRCYCSPGGCTPLAVFLSELIKTQGAFSYTESIAIDGVVEVLSSLSPKSPGAFERRILPEVLRLLTFKTLGITHTCAHHKVLRSRLSFRPFDPEDAQEIHEEEKDMIQELDYLVLVFTSDYKRLGLPFGEFLREHWCNRIVSKSESLSEEQKHQIQEIGVILEWTVESRLMQGPWIILNDF</sequence>
<dbReference type="EMBL" id="JAPVEA010000009">
    <property type="protein sequence ID" value="KAJ5432573.1"/>
    <property type="molecule type" value="Genomic_DNA"/>
</dbReference>
<gene>
    <name evidence="1" type="ORF">N7458_011729</name>
</gene>
<dbReference type="Proteomes" id="UP001213681">
    <property type="component" value="Unassembled WGS sequence"/>
</dbReference>
<proteinExistence type="predicted"/>
<evidence type="ECO:0000313" key="2">
    <source>
        <dbReference type="Proteomes" id="UP001213681"/>
    </source>
</evidence>
<organism evidence="1 2">
    <name type="scientific">Penicillium daleae</name>
    <dbReference type="NCBI Taxonomy" id="63821"/>
    <lineage>
        <taxon>Eukaryota</taxon>
        <taxon>Fungi</taxon>
        <taxon>Dikarya</taxon>
        <taxon>Ascomycota</taxon>
        <taxon>Pezizomycotina</taxon>
        <taxon>Eurotiomycetes</taxon>
        <taxon>Eurotiomycetidae</taxon>
        <taxon>Eurotiales</taxon>
        <taxon>Aspergillaceae</taxon>
        <taxon>Penicillium</taxon>
    </lineage>
</organism>
<reference evidence="1" key="2">
    <citation type="journal article" date="2023" name="IMA Fungus">
        <title>Comparative genomic study of the Penicillium genus elucidates a diverse pangenome and 15 lateral gene transfer events.</title>
        <authorList>
            <person name="Petersen C."/>
            <person name="Sorensen T."/>
            <person name="Nielsen M.R."/>
            <person name="Sondergaard T.E."/>
            <person name="Sorensen J.L."/>
            <person name="Fitzpatrick D.A."/>
            <person name="Frisvad J.C."/>
            <person name="Nielsen K.L."/>
        </authorList>
    </citation>
    <scope>NUCLEOTIDE SEQUENCE</scope>
    <source>
        <strain evidence="1">IBT 16125</strain>
    </source>
</reference>